<protein>
    <submittedName>
        <fullName evidence="1">(Mediterranean fruit fly) hypothetical protein</fullName>
    </submittedName>
</protein>
<keyword evidence="2" id="KW-1185">Reference proteome</keyword>
<gene>
    <name evidence="1" type="ORF">CCAP1982_LOCUS10095</name>
</gene>
<comment type="caution">
    <text evidence="1">The sequence shown here is derived from an EMBL/GenBank/DDBJ whole genome shotgun (WGS) entry which is preliminary data.</text>
</comment>
<name>A0A811USB3_CERCA</name>
<dbReference type="AlphaFoldDB" id="A0A811USB3"/>
<proteinExistence type="predicted"/>
<accession>A0A811USB3</accession>
<dbReference type="EMBL" id="CAJHJT010000023">
    <property type="protein sequence ID" value="CAD7001601.1"/>
    <property type="molecule type" value="Genomic_DNA"/>
</dbReference>
<evidence type="ECO:0000313" key="1">
    <source>
        <dbReference type="EMBL" id="CAD7001601.1"/>
    </source>
</evidence>
<organism evidence="1 2">
    <name type="scientific">Ceratitis capitata</name>
    <name type="common">Mediterranean fruit fly</name>
    <name type="synonym">Tephritis capitata</name>
    <dbReference type="NCBI Taxonomy" id="7213"/>
    <lineage>
        <taxon>Eukaryota</taxon>
        <taxon>Metazoa</taxon>
        <taxon>Ecdysozoa</taxon>
        <taxon>Arthropoda</taxon>
        <taxon>Hexapoda</taxon>
        <taxon>Insecta</taxon>
        <taxon>Pterygota</taxon>
        <taxon>Neoptera</taxon>
        <taxon>Endopterygota</taxon>
        <taxon>Diptera</taxon>
        <taxon>Brachycera</taxon>
        <taxon>Muscomorpha</taxon>
        <taxon>Tephritoidea</taxon>
        <taxon>Tephritidae</taxon>
        <taxon>Ceratitis</taxon>
        <taxon>Ceratitis</taxon>
    </lineage>
</organism>
<evidence type="ECO:0000313" key="2">
    <source>
        <dbReference type="Proteomes" id="UP000606786"/>
    </source>
</evidence>
<sequence>MADSEHINMSAEDNGVTAAISIAEAGSASSQLQHSTVPPPTNLAFGQTNTSHFKQPYGVPYGSLGCNSTANIGLTPMQISSRQAMTKDLPNFSGKPKDCPSLSRITMRIHRSREFDQTAELLKGPALEAVRRRLMMTSRVGLAVNKRCPQHSNGENFSPRRHR</sequence>
<reference evidence="1" key="1">
    <citation type="submission" date="2020-11" db="EMBL/GenBank/DDBJ databases">
        <authorList>
            <person name="Whitehead M."/>
        </authorList>
    </citation>
    <scope>NUCLEOTIDE SEQUENCE</scope>
    <source>
        <strain evidence="1">EGII</strain>
    </source>
</reference>
<dbReference type="Proteomes" id="UP000606786">
    <property type="component" value="Unassembled WGS sequence"/>
</dbReference>